<dbReference type="Proteomes" id="UP000634136">
    <property type="component" value="Unassembled WGS sequence"/>
</dbReference>
<keyword evidence="3" id="KW-1185">Reference proteome</keyword>
<accession>A0A834SHM2</accession>
<dbReference type="Pfam" id="PF10230">
    <property type="entry name" value="LIDHydrolase"/>
    <property type="match status" value="1"/>
</dbReference>
<dbReference type="InterPro" id="IPR019363">
    <property type="entry name" value="LDAH"/>
</dbReference>
<dbReference type="AlphaFoldDB" id="A0A834SHM2"/>
<dbReference type="PANTHER" id="PTHR13390">
    <property type="entry name" value="LIPASE"/>
    <property type="match status" value="1"/>
</dbReference>
<dbReference type="GO" id="GO:0005811">
    <property type="term" value="C:lipid droplet"/>
    <property type="evidence" value="ECO:0007669"/>
    <property type="project" value="InterPro"/>
</dbReference>
<keyword evidence="1 2" id="KW-0378">Hydrolase</keyword>
<dbReference type="EMBL" id="JAAIUW010000013">
    <property type="protein sequence ID" value="KAF7804248.1"/>
    <property type="molecule type" value="Genomic_DNA"/>
</dbReference>
<dbReference type="PANTHER" id="PTHR13390:SF0">
    <property type="entry name" value="LIPID DROPLET-ASSOCIATED HYDROLASE"/>
    <property type="match status" value="1"/>
</dbReference>
<sequence length="143" mass="15916">MPPIPTYLVASTARIVSLLFPTSRINFSAKWANNKNMVTESLLSKAKKRANFRLRNVSSFTTELLEIHSDDPSFHVLFVPGNPGVVTFYKDFIEFLYEQLGGSASITGKIGSMGDYSHYKNKSIIRLFYAYIALHSLSAGMAA</sequence>
<gene>
    <name evidence="2" type="ORF">G2W53_043359</name>
</gene>
<name>A0A834SHM2_9FABA</name>
<evidence type="ECO:0000313" key="2">
    <source>
        <dbReference type="EMBL" id="KAF7804248.1"/>
    </source>
</evidence>
<evidence type="ECO:0000256" key="1">
    <source>
        <dbReference type="ARBA" id="ARBA00022801"/>
    </source>
</evidence>
<organism evidence="2 3">
    <name type="scientific">Senna tora</name>
    <dbReference type="NCBI Taxonomy" id="362788"/>
    <lineage>
        <taxon>Eukaryota</taxon>
        <taxon>Viridiplantae</taxon>
        <taxon>Streptophyta</taxon>
        <taxon>Embryophyta</taxon>
        <taxon>Tracheophyta</taxon>
        <taxon>Spermatophyta</taxon>
        <taxon>Magnoliopsida</taxon>
        <taxon>eudicotyledons</taxon>
        <taxon>Gunneridae</taxon>
        <taxon>Pentapetalae</taxon>
        <taxon>rosids</taxon>
        <taxon>fabids</taxon>
        <taxon>Fabales</taxon>
        <taxon>Fabaceae</taxon>
        <taxon>Caesalpinioideae</taxon>
        <taxon>Cassia clade</taxon>
        <taxon>Senna</taxon>
    </lineage>
</organism>
<dbReference type="OrthoDB" id="448051at2759"/>
<protein>
    <submittedName>
        <fullName evidence="2">Lipid droplet-associated hydrolase</fullName>
    </submittedName>
</protein>
<evidence type="ECO:0000313" key="3">
    <source>
        <dbReference type="Proteomes" id="UP000634136"/>
    </source>
</evidence>
<dbReference type="GO" id="GO:0016298">
    <property type="term" value="F:lipase activity"/>
    <property type="evidence" value="ECO:0007669"/>
    <property type="project" value="InterPro"/>
</dbReference>
<dbReference type="GO" id="GO:0019915">
    <property type="term" value="P:lipid storage"/>
    <property type="evidence" value="ECO:0007669"/>
    <property type="project" value="InterPro"/>
</dbReference>
<reference evidence="2" key="1">
    <citation type="submission" date="2020-09" db="EMBL/GenBank/DDBJ databases">
        <title>Genome-Enabled Discovery of Anthraquinone Biosynthesis in Senna tora.</title>
        <authorList>
            <person name="Kang S.-H."/>
            <person name="Pandey R.P."/>
            <person name="Lee C.-M."/>
            <person name="Sim J.-S."/>
            <person name="Jeong J.-T."/>
            <person name="Choi B.-S."/>
            <person name="Jung M."/>
            <person name="Ginzburg D."/>
            <person name="Zhao K."/>
            <person name="Won S.Y."/>
            <person name="Oh T.-J."/>
            <person name="Yu Y."/>
            <person name="Kim N.-H."/>
            <person name="Lee O.R."/>
            <person name="Lee T.-H."/>
            <person name="Bashyal P."/>
            <person name="Kim T.-S."/>
            <person name="Lee W.-H."/>
            <person name="Kawkins C."/>
            <person name="Kim C.-K."/>
            <person name="Kim J.S."/>
            <person name="Ahn B.O."/>
            <person name="Rhee S.Y."/>
            <person name="Sohng J.K."/>
        </authorList>
    </citation>
    <scope>NUCLEOTIDE SEQUENCE</scope>
    <source>
        <tissue evidence="2">Leaf</tissue>
    </source>
</reference>
<comment type="caution">
    <text evidence="2">The sequence shown here is derived from an EMBL/GenBank/DDBJ whole genome shotgun (WGS) entry which is preliminary data.</text>
</comment>
<proteinExistence type="predicted"/>